<dbReference type="InterPro" id="IPR001119">
    <property type="entry name" value="SLH_dom"/>
</dbReference>
<dbReference type="Pfam" id="PF00188">
    <property type="entry name" value="CAP"/>
    <property type="match status" value="1"/>
</dbReference>
<dbReference type="PROSITE" id="PS51272">
    <property type="entry name" value="SLH"/>
    <property type="match status" value="3"/>
</dbReference>
<dbReference type="Gene3D" id="2.60.40.2700">
    <property type="match status" value="2"/>
</dbReference>
<dbReference type="EMBL" id="FNKB01000001">
    <property type="protein sequence ID" value="SDQ15399.1"/>
    <property type="molecule type" value="Genomic_DNA"/>
</dbReference>
<dbReference type="AlphaFoldDB" id="A0A1H0YJM7"/>
<feature type="domain" description="SLH" evidence="2">
    <location>
        <begin position="175"/>
        <end position="242"/>
    </location>
</feature>
<evidence type="ECO:0000313" key="4">
    <source>
        <dbReference type="Proteomes" id="UP000182690"/>
    </source>
</evidence>
<dbReference type="Gene3D" id="3.40.33.10">
    <property type="entry name" value="CAP"/>
    <property type="match status" value="1"/>
</dbReference>
<proteinExistence type="predicted"/>
<gene>
    <name evidence="3" type="ORF">SAMN04488565_0939</name>
</gene>
<protein>
    <submittedName>
        <fullName evidence="3">Uncharacterized conserved protein YkwD, contains CAP (CSP/antigen 5/PR1) domain</fullName>
    </submittedName>
</protein>
<dbReference type="PANTHER" id="PTHR31157">
    <property type="entry name" value="SCP DOMAIN-CONTAINING PROTEIN"/>
    <property type="match status" value="1"/>
</dbReference>
<dbReference type="SUPFAM" id="SSF55797">
    <property type="entry name" value="PR-1-like"/>
    <property type="match status" value="1"/>
</dbReference>
<evidence type="ECO:0000313" key="3">
    <source>
        <dbReference type="EMBL" id="SDQ15399.1"/>
    </source>
</evidence>
<evidence type="ECO:0000256" key="1">
    <source>
        <dbReference type="SAM" id="SignalP"/>
    </source>
</evidence>
<name>A0A1H0YJM7_9MICO</name>
<organism evidence="3 4">
    <name type="scientific">Leucobacter chromiiresistens</name>
    <dbReference type="NCBI Taxonomy" id="1079994"/>
    <lineage>
        <taxon>Bacteria</taxon>
        <taxon>Bacillati</taxon>
        <taxon>Actinomycetota</taxon>
        <taxon>Actinomycetes</taxon>
        <taxon>Micrococcales</taxon>
        <taxon>Microbacteriaceae</taxon>
        <taxon>Leucobacter</taxon>
    </lineage>
</organism>
<dbReference type="OrthoDB" id="9758772at2"/>
<feature type="signal peptide" evidence="1">
    <location>
        <begin position="1"/>
        <end position="29"/>
    </location>
</feature>
<dbReference type="CDD" id="cd05379">
    <property type="entry name" value="CAP_bacterial"/>
    <property type="match status" value="1"/>
</dbReference>
<feature type="chain" id="PRO_5010346934" evidence="1">
    <location>
        <begin position="30"/>
        <end position="660"/>
    </location>
</feature>
<dbReference type="Proteomes" id="UP000182690">
    <property type="component" value="Unassembled WGS sequence"/>
</dbReference>
<dbReference type="InterPro" id="IPR014044">
    <property type="entry name" value="CAP_dom"/>
</dbReference>
<reference evidence="3 4" key="1">
    <citation type="submission" date="2016-10" db="EMBL/GenBank/DDBJ databases">
        <authorList>
            <person name="de Groot N.N."/>
        </authorList>
    </citation>
    <scope>NUCLEOTIDE SEQUENCE [LARGE SCALE GENOMIC DNA]</scope>
    <source>
        <strain evidence="3 4">DSM 22788</strain>
    </source>
</reference>
<dbReference type="STRING" id="1079994.SAMN04488565_0939"/>
<feature type="domain" description="SLH" evidence="2">
    <location>
        <begin position="48"/>
        <end position="111"/>
    </location>
</feature>
<dbReference type="Pfam" id="PF00395">
    <property type="entry name" value="SLH"/>
    <property type="match status" value="1"/>
</dbReference>
<keyword evidence="1" id="KW-0732">Signal</keyword>
<sequence>MKTSRTLASFATAFITAALVAGVVTPAAAAPVPVGPVTAEAATAATGGTKHFPDVPKSHKFYKPITWMYNVGLTTGIKQGNGAVYDGYSRLSREAMAAFLYREAGSPSFKMPRKKFIDVPSGHKFYKQIMWMYAVGLTTGVKTPQGIAFQPKAQLSREAMAAFMYRKAGKPSIKGARGFSDVPKSHKFYTAITWMKKAGLSTGIKQPNGTVVYGPQQRISREAMAAFLYREAGNPAVIESGKLTLSGTAAVGKTLTAKPNGWAPASVTYSYQWLAGGKNLRGATDAKLPLTASTEGKQVSVRVTASVKGAPSVTMTSGSQTIAPKGLEPIAGTTPTIHGVVQVGQTVTAEPGAWTIEPTLTWLADGKPVGTGNTLTLTPEHAGKKLSVEATAAAQGYQTATLTSRTFPVALAQITGTAPTIEGPIRSAETVTANIGEWSVAPKLYWVMDIDKYLANGGNLDPDDFDFVGSMYGCDTTCSMAKVGSTITLLAVADAPGHERLTLLSPTYTVDGMDTAVVEQEIHRLINEYRASQGLQQLVWDDRLALGARTWVQHLNDIDKLSHSTVEWRNQWAATTWGTGENIFRTCGTSFSTAVHEAETAYRQWLASPSHLRNINTSSWDTTGIGVDVRKYEGTETTPWGTTRPTTTWCVTSSQIFENR</sequence>
<dbReference type="InterPro" id="IPR035940">
    <property type="entry name" value="CAP_sf"/>
</dbReference>
<dbReference type="RefSeq" id="WP_010155266.1">
    <property type="nucleotide sequence ID" value="NZ_FNKB01000001.1"/>
</dbReference>
<accession>A0A1H0YJM7</accession>
<dbReference type="PANTHER" id="PTHR31157:SF1">
    <property type="entry name" value="SCP DOMAIN-CONTAINING PROTEIN"/>
    <property type="match status" value="1"/>
</dbReference>
<feature type="domain" description="SLH" evidence="2">
    <location>
        <begin position="112"/>
        <end position="174"/>
    </location>
</feature>
<evidence type="ECO:0000259" key="2">
    <source>
        <dbReference type="PROSITE" id="PS51272"/>
    </source>
</evidence>